<dbReference type="InterPro" id="IPR000994">
    <property type="entry name" value="Pept_M24"/>
</dbReference>
<dbReference type="InterPro" id="IPR050422">
    <property type="entry name" value="X-Pro_aminopeptidase_P"/>
</dbReference>
<feature type="domain" description="Peptidase M24" evidence="5">
    <location>
        <begin position="336"/>
        <end position="551"/>
    </location>
</feature>
<dbReference type="EMBL" id="BMHH01000010">
    <property type="protein sequence ID" value="GGA97448.1"/>
    <property type="molecule type" value="Genomic_DNA"/>
</dbReference>
<evidence type="ECO:0000259" key="6">
    <source>
        <dbReference type="Pfam" id="PF01321"/>
    </source>
</evidence>
<dbReference type="CDD" id="cd01085">
    <property type="entry name" value="APP"/>
    <property type="match status" value="1"/>
</dbReference>
<dbReference type="Proteomes" id="UP000646478">
    <property type="component" value="Unassembled WGS sequence"/>
</dbReference>
<dbReference type="GO" id="GO:0005737">
    <property type="term" value="C:cytoplasm"/>
    <property type="evidence" value="ECO:0007669"/>
    <property type="project" value="UniProtKB-ARBA"/>
</dbReference>
<dbReference type="RefSeq" id="WP_188824720.1">
    <property type="nucleotide sequence ID" value="NZ_BMHH01000010.1"/>
</dbReference>
<dbReference type="InterPro" id="IPR029149">
    <property type="entry name" value="Creatin/AminoP/Spt16_N"/>
</dbReference>
<dbReference type="GO" id="GO:0046872">
    <property type="term" value="F:metal ion binding"/>
    <property type="evidence" value="ECO:0007669"/>
    <property type="project" value="UniProtKB-KW"/>
</dbReference>
<evidence type="ECO:0000256" key="1">
    <source>
        <dbReference type="ARBA" id="ARBA00008766"/>
    </source>
</evidence>
<keyword evidence="3" id="KW-0378">Hydrolase</keyword>
<feature type="domain" description="Peptidase M24 C-terminal" evidence="7">
    <location>
        <begin position="561"/>
        <end position="619"/>
    </location>
</feature>
<evidence type="ECO:0000313" key="9">
    <source>
        <dbReference type="Proteomes" id="UP000646478"/>
    </source>
</evidence>
<dbReference type="PANTHER" id="PTHR43763:SF6">
    <property type="entry name" value="XAA-PRO AMINOPEPTIDASE 1"/>
    <property type="match status" value="1"/>
</dbReference>
<reference evidence="8" key="2">
    <citation type="submission" date="2020-09" db="EMBL/GenBank/DDBJ databases">
        <authorList>
            <person name="Sun Q."/>
            <person name="Zhou Y."/>
        </authorList>
    </citation>
    <scope>NUCLEOTIDE SEQUENCE</scope>
    <source>
        <strain evidence="8">CGMCC 1.15082</strain>
    </source>
</reference>
<dbReference type="InterPro" id="IPR036005">
    <property type="entry name" value="Creatinase/aminopeptidase-like"/>
</dbReference>
<dbReference type="Pfam" id="PF16189">
    <property type="entry name" value="Creatinase_N_2"/>
    <property type="match status" value="1"/>
</dbReference>
<dbReference type="Pfam" id="PF16188">
    <property type="entry name" value="Peptidase_M24_C"/>
    <property type="match status" value="1"/>
</dbReference>
<keyword evidence="4" id="KW-0464">Manganese</keyword>
<dbReference type="SUPFAM" id="SSF53092">
    <property type="entry name" value="Creatinase/prolidase N-terminal domain"/>
    <property type="match status" value="1"/>
</dbReference>
<accession>A0A916SF41</accession>
<evidence type="ECO:0000256" key="2">
    <source>
        <dbReference type="ARBA" id="ARBA00022723"/>
    </source>
</evidence>
<keyword evidence="9" id="KW-1185">Reference proteome</keyword>
<name>A0A916SF41_9HYPH</name>
<organism evidence="8 9">
    <name type="scientific">Brucella endophytica</name>
    <dbReference type="NCBI Taxonomy" id="1963359"/>
    <lineage>
        <taxon>Bacteria</taxon>
        <taxon>Pseudomonadati</taxon>
        <taxon>Pseudomonadota</taxon>
        <taxon>Alphaproteobacteria</taxon>
        <taxon>Hyphomicrobiales</taxon>
        <taxon>Brucellaceae</taxon>
        <taxon>Brucella/Ochrobactrum group</taxon>
        <taxon>Brucella</taxon>
    </lineage>
</organism>
<dbReference type="Gene3D" id="3.40.350.10">
    <property type="entry name" value="Creatinase/prolidase N-terminal domain"/>
    <property type="match status" value="2"/>
</dbReference>
<evidence type="ECO:0000313" key="8">
    <source>
        <dbReference type="EMBL" id="GGA97448.1"/>
    </source>
</evidence>
<reference evidence="8" key="1">
    <citation type="journal article" date="2014" name="Int. J. Syst. Evol. Microbiol.">
        <title>Complete genome sequence of Corynebacterium casei LMG S-19264T (=DSM 44701T), isolated from a smear-ripened cheese.</title>
        <authorList>
            <consortium name="US DOE Joint Genome Institute (JGI-PGF)"/>
            <person name="Walter F."/>
            <person name="Albersmeier A."/>
            <person name="Kalinowski J."/>
            <person name="Ruckert C."/>
        </authorList>
    </citation>
    <scope>NUCLEOTIDE SEQUENCE</scope>
    <source>
        <strain evidence="8">CGMCC 1.15082</strain>
    </source>
</reference>
<keyword evidence="8" id="KW-0031">Aminopeptidase</keyword>
<sequence>MFQSFDVISNPANAAPRVAKLRAEMEKLGLDGFLVPRADEHQGEYVPPRAQRLAWLTGFTGSAGVALVLKNEAFIFIDGRYTLQVREQTDSSVFKIESLIDSPPSVWLAEHGKGLAIGFDPWLHTIADAEALRQALAKAGGRLVPVTDNLVDLVWTDQPAAPLEPVTIQPIAFAGKEASVKLRELSEAVAKAGAQATVLTDPSSIAWAFNIRGKDVSNTPLPLSFAIIPSEGEPSLFIDKRKLPIETEAYLTQLAKLRSPGSLEDYLKTCAAGSPPSTEGSLKAGQKNEAILLDPALAAEKLRMIVTDAGGKVIEGKDPARLPRALKNAAELYGARRAHERDGVAMASFLSWLDEQEPGSVDEIAAATKLEETRRSVAESFQMPLEDISFDTISGAGPNGAVIHYRANTNTSRVLQGGELYLVDSGAQYRDGTTDITRTVPIGTVSAELKRAFTLVLKGMIAISTARFPKGTRGMDIDVLARIALWKHGFDYAHGTGHGVGSYLAVHEGPQSISKRGAQELLPGMIISNEPGYYKPGSFGIRIENLIVVTEPEMIEGGDIPMMGFETLTFCPIDIRLIDTSLLTREELVWLDAYHAKVREKLLPHVEGKTREWLIAATEGLG</sequence>
<dbReference type="InterPro" id="IPR000587">
    <property type="entry name" value="Creatinase_N"/>
</dbReference>
<dbReference type="Pfam" id="PF00557">
    <property type="entry name" value="Peptidase_M24"/>
    <property type="match status" value="1"/>
</dbReference>
<evidence type="ECO:0000256" key="4">
    <source>
        <dbReference type="ARBA" id="ARBA00023211"/>
    </source>
</evidence>
<keyword evidence="2" id="KW-0479">Metal-binding</keyword>
<dbReference type="FunFam" id="3.90.230.10:FF:000007">
    <property type="entry name" value="Xaa-Pro aminopeptidase P"/>
    <property type="match status" value="1"/>
</dbReference>
<gene>
    <name evidence="8" type="ORF">GCM10011491_27140</name>
</gene>
<dbReference type="GO" id="GO:0070006">
    <property type="term" value="F:metalloaminopeptidase activity"/>
    <property type="evidence" value="ECO:0007669"/>
    <property type="project" value="InterPro"/>
</dbReference>
<dbReference type="InterPro" id="IPR033740">
    <property type="entry name" value="Pept_M24B"/>
</dbReference>
<evidence type="ECO:0000256" key="3">
    <source>
        <dbReference type="ARBA" id="ARBA00022801"/>
    </source>
</evidence>
<protein>
    <submittedName>
        <fullName evidence="8">Xaa-Pro aminopeptidase</fullName>
    </submittedName>
</protein>
<proteinExistence type="inferred from homology"/>
<evidence type="ECO:0000259" key="5">
    <source>
        <dbReference type="Pfam" id="PF00557"/>
    </source>
</evidence>
<feature type="domain" description="Creatinase N-terminal" evidence="6">
    <location>
        <begin position="17"/>
        <end position="148"/>
    </location>
</feature>
<dbReference type="Pfam" id="PF01321">
    <property type="entry name" value="Creatinase_N"/>
    <property type="match status" value="1"/>
</dbReference>
<comment type="caution">
    <text evidence="8">The sequence shown here is derived from an EMBL/GenBank/DDBJ whole genome shotgun (WGS) entry which is preliminary data.</text>
</comment>
<dbReference type="Gene3D" id="3.90.230.10">
    <property type="entry name" value="Creatinase/methionine aminopeptidase superfamily"/>
    <property type="match status" value="1"/>
</dbReference>
<dbReference type="AlphaFoldDB" id="A0A916SF41"/>
<dbReference type="InterPro" id="IPR032416">
    <property type="entry name" value="Peptidase_M24_C"/>
</dbReference>
<comment type="similarity">
    <text evidence="1">Belongs to the peptidase M24B family.</text>
</comment>
<keyword evidence="8" id="KW-0645">Protease</keyword>
<dbReference type="SUPFAM" id="SSF55920">
    <property type="entry name" value="Creatinase/aminopeptidase"/>
    <property type="match status" value="1"/>
</dbReference>
<dbReference type="PANTHER" id="PTHR43763">
    <property type="entry name" value="XAA-PRO AMINOPEPTIDASE 1"/>
    <property type="match status" value="1"/>
</dbReference>
<evidence type="ECO:0000259" key="7">
    <source>
        <dbReference type="Pfam" id="PF16188"/>
    </source>
</evidence>